<evidence type="ECO:0000313" key="3">
    <source>
        <dbReference type="Proteomes" id="UP000572907"/>
    </source>
</evidence>
<accession>A0A7W5F5I7</accession>
<dbReference type="Proteomes" id="UP000572907">
    <property type="component" value="Unassembled WGS sequence"/>
</dbReference>
<dbReference type="AlphaFoldDB" id="A0A7W5F5I7"/>
<feature type="compositionally biased region" description="Basic and acidic residues" evidence="1">
    <location>
        <begin position="15"/>
        <end position="31"/>
    </location>
</feature>
<dbReference type="EMBL" id="JACHXE010000010">
    <property type="protein sequence ID" value="MBB3080761.1"/>
    <property type="molecule type" value="Genomic_DNA"/>
</dbReference>
<evidence type="ECO:0000256" key="1">
    <source>
        <dbReference type="SAM" id="MobiDB-lite"/>
    </source>
</evidence>
<protein>
    <submittedName>
        <fullName evidence="2">Uncharacterized protein</fullName>
    </submittedName>
</protein>
<feature type="region of interest" description="Disordered" evidence="1">
    <location>
        <begin position="1"/>
        <end position="31"/>
    </location>
</feature>
<comment type="caution">
    <text evidence="2">The sequence shown here is derived from an EMBL/GenBank/DDBJ whole genome shotgun (WGS) entry which is preliminary data.</text>
</comment>
<keyword evidence="3" id="KW-1185">Reference proteome</keyword>
<gene>
    <name evidence="2" type="ORF">FHS41_007315</name>
</gene>
<organism evidence="2 3">
    <name type="scientific">Streptomyces violarus</name>
    <dbReference type="NCBI Taxonomy" id="67380"/>
    <lineage>
        <taxon>Bacteria</taxon>
        <taxon>Bacillati</taxon>
        <taxon>Actinomycetota</taxon>
        <taxon>Actinomycetes</taxon>
        <taxon>Kitasatosporales</taxon>
        <taxon>Streptomycetaceae</taxon>
        <taxon>Streptomyces</taxon>
    </lineage>
</organism>
<evidence type="ECO:0000313" key="2">
    <source>
        <dbReference type="EMBL" id="MBB3080761.1"/>
    </source>
</evidence>
<reference evidence="2 3" key="1">
    <citation type="submission" date="2020-08" db="EMBL/GenBank/DDBJ databases">
        <title>Genomic Encyclopedia of Type Strains, Phase III (KMG-III): the genomes of soil and plant-associated and newly described type strains.</title>
        <authorList>
            <person name="Whitman W."/>
        </authorList>
    </citation>
    <scope>NUCLEOTIDE SEQUENCE [LARGE SCALE GENOMIC DNA]</scope>
    <source>
        <strain evidence="2 3">CECT 3237</strain>
    </source>
</reference>
<sequence>MGALPQPAVPNTQLRDTRAWDEEDRRRVEGT</sequence>
<proteinExistence type="predicted"/>
<name>A0A7W5F5I7_9ACTN</name>